<evidence type="ECO:0000256" key="1">
    <source>
        <dbReference type="ARBA" id="ARBA00004651"/>
    </source>
</evidence>
<keyword evidence="3 14" id="KW-0813">Transport</keyword>
<dbReference type="SUPFAM" id="SSF49503">
    <property type="entry name" value="Cupredoxins"/>
    <property type="match status" value="1"/>
</dbReference>
<evidence type="ECO:0000256" key="11">
    <source>
        <dbReference type="ARBA" id="ARBA00023136"/>
    </source>
</evidence>
<dbReference type="RefSeq" id="WP_281046227.1">
    <property type="nucleotide sequence ID" value="NZ_JARYGZ010000004.1"/>
</dbReference>
<dbReference type="CDD" id="cd04212">
    <property type="entry name" value="CuRO_UO_II"/>
    <property type="match status" value="1"/>
</dbReference>
<keyword evidence="11 14" id="KW-0472">Membrane</keyword>
<evidence type="ECO:0000256" key="12">
    <source>
        <dbReference type="ARBA" id="ARBA00023139"/>
    </source>
</evidence>
<gene>
    <name evidence="19" type="primary">cyoA</name>
    <name evidence="19" type="ORF">QGN17_19285</name>
</gene>
<dbReference type="InterPro" id="IPR045187">
    <property type="entry name" value="CcO_II"/>
</dbReference>
<evidence type="ECO:0000313" key="20">
    <source>
        <dbReference type="Proteomes" id="UP001160625"/>
    </source>
</evidence>
<dbReference type="InterPro" id="IPR036257">
    <property type="entry name" value="Cyt_c_oxidase_su2_TM_sf"/>
</dbReference>
<dbReference type="EMBL" id="JARYGZ010000004">
    <property type="protein sequence ID" value="MDH7640886.1"/>
    <property type="molecule type" value="Genomic_DNA"/>
</dbReference>
<dbReference type="Gene3D" id="1.10.287.90">
    <property type="match status" value="1"/>
</dbReference>
<evidence type="ECO:0000256" key="7">
    <source>
        <dbReference type="ARBA" id="ARBA00022729"/>
    </source>
</evidence>
<evidence type="ECO:0000313" key="19">
    <source>
        <dbReference type="EMBL" id="MDH7640886.1"/>
    </source>
</evidence>
<evidence type="ECO:0000256" key="15">
    <source>
        <dbReference type="SAM" id="MobiDB-lite"/>
    </source>
</evidence>
<dbReference type="PROSITE" id="PS51257">
    <property type="entry name" value="PROKAR_LIPOPROTEIN"/>
    <property type="match status" value="1"/>
</dbReference>
<dbReference type="InterPro" id="IPR002429">
    <property type="entry name" value="CcO_II-like_C"/>
</dbReference>
<reference evidence="19" key="1">
    <citation type="submission" date="2023-04" db="EMBL/GenBank/DDBJ databases">
        <title>Sphingomonas sp. MAHUQ-71 isolated from rice field.</title>
        <authorList>
            <person name="Huq M.A."/>
        </authorList>
    </citation>
    <scope>NUCLEOTIDE SEQUENCE</scope>
    <source>
        <strain evidence="19">MAHUQ-71</strain>
    </source>
</reference>
<feature type="region of interest" description="Disordered" evidence="15">
    <location>
        <begin position="306"/>
        <end position="363"/>
    </location>
</feature>
<keyword evidence="12" id="KW-0564">Palmitate</keyword>
<keyword evidence="20" id="KW-1185">Reference proteome</keyword>
<dbReference type="Proteomes" id="UP001160625">
    <property type="component" value="Unassembled WGS sequence"/>
</dbReference>
<evidence type="ECO:0000256" key="5">
    <source>
        <dbReference type="ARBA" id="ARBA00022660"/>
    </source>
</evidence>
<sequence length="363" mass="39488">MNRNHLSRVHRKARIAPILALPLTLAGCDMQVLFPAGDVARQQAHLLAISTALMLLIIIPVMILTVLFAWRYRQSNTEATYRPDWDHSTVLELVIWSAPLLIIIALGALTWITTHTLDPYRRLERLAPGKAVPANSKPLEIDVVALDWKWLFIYPEQRIATVNGLALPVDREVQFKLTASSVMNSFYVPSLAGQVYAMPGMQTQLHAVLNKTGRFGGISANYSGAGFSGMHFQVAGMSAADFGKWVEKTKAAGGTLDTPTYLNLAKPSEDAPMMRWASVDPTLFNRIVNQCATPGTPCMSDVMQKDMGGDMHGMNMGHPAPPVNNTLPKSPPGALQRSPDALGSSPRPANAPDNAPAMPHSHS</sequence>
<proteinExistence type="inferred from homology"/>
<comment type="subcellular location">
    <subcellularLocation>
        <location evidence="1">Cell membrane</location>
        <topology evidence="1">Multi-pass membrane protein</topology>
    </subcellularLocation>
</comment>
<evidence type="ECO:0000259" key="17">
    <source>
        <dbReference type="PROSITE" id="PS50857"/>
    </source>
</evidence>
<keyword evidence="4 14" id="KW-1003">Cell membrane</keyword>
<dbReference type="InterPro" id="IPR010514">
    <property type="entry name" value="COX_ARM"/>
</dbReference>
<evidence type="ECO:0000256" key="10">
    <source>
        <dbReference type="ARBA" id="ARBA00023002"/>
    </source>
</evidence>
<feature type="transmembrane region" description="Helical" evidence="16">
    <location>
        <begin position="46"/>
        <end position="70"/>
    </location>
</feature>
<dbReference type="InterPro" id="IPR008972">
    <property type="entry name" value="Cupredoxin"/>
</dbReference>
<accession>A0ABT6N709</accession>
<dbReference type="PROSITE" id="PS50999">
    <property type="entry name" value="COX2_TM"/>
    <property type="match status" value="1"/>
</dbReference>
<dbReference type="PIRSF" id="PIRSF000292">
    <property type="entry name" value="Ubi_od_II"/>
    <property type="match status" value="1"/>
</dbReference>
<feature type="domain" description="Cytochrome oxidase subunit II copper A binding" evidence="17">
    <location>
        <begin position="136"/>
        <end position="248"/>
    </location>
</feature>
<dbReference type="Pfam" id="PF00116">
    <property type="entry name" value="COX2"/>
    <property type="match status" value="1"/>
</dbReference>
<dbReference type="InterPro" id="IPR011759">
    <property type="entry name" value="Cyt_c_oxidase_su2_TM_dom"/>
</dbReference>
<evidence type="ECO:0000256" key="4">
    <source>
        <dbReference type="ARBA" id="ARBA00022475"/>
    </source>
</evidence>
<name>A0ABT6N709_9SPHN</name>
<dbReference type="PROSITE" id="PS50857">
    <property type="entry name" value="COX2_CUA"/>
    <property type="match status" value="1"/>
</dbReference>
<comment type="similarity">
    <text evidence="2 14">Belongs to the cytochrome c oxidase subunit 2 family.</text>
</comment>
<keyword evidence="8 14" id="KW-0249">Electron transport</keyword>
<dbReference type="PANTHER" id="PTHR22888">
    <property type="entry name" value="CYTOCHROME C OXIDASE, SUBUNIT II"/>
    <property type="match status" value="1"/>
</dbReference>
<dbReference type="NCBIfam" id="TIGR01433">
    <property type="entry name" value="CyoA"/>
    <property type="match status" value="1"/>
</dbReference>
<keyword evidence="6 16" id="KW-0812">Transmembrane</keyword>
<evidence type="ECO:0000256" key="8">
    <source>
        <dbReference type="ARBA" id="ARBA00022982"/>
    </source>
</evidence>
<feature type="domain" description="Cytochrome oxidase subunit II transmembrane region profile" evidence="18">
    <location>
        <begin position="24"/>
        <end position="121"/>
    </location>
</feature>
<keyword evidence="10 14" id="KW-0560">Oxidoreductase</keyword>
<keyword evidence="13" id="KW-0449">Lipoprotein</keyword>
<evidence type="ECO:0000256" key="13">
    <source>
        <dbReference type="ARBA" id="ARBA00023288"/>
    </source>
</evidence>
<evidence type="ECO:0000256" key="16">
    <source>
        <dbReference type="SAM" id="Phobius"/>
    </source>
</evidence>
<dbReference type="Gene3D" id="2.60.40.420">
    <property type="entry name" value="Cupredoxins - blue copper proteins"/>
    <property type="match status" value="1"/>
</dbReference>
<organism evidence="19 20">
    <name type="scientific">Sphingomonas oryzagri</name>
    <dbReference type="NCBI Taxonomy" id="3042314"/>
    <lineage>
        <taxon>Bacteria</taxon>
        <taxon>Pseudomonadati</taxon>
        <taxon>Pseudomonadota</taxon>
        <taxon>Alphaproteobacteria</taxon>
        <taxon>Sphingomonadales</taxon>
        <taxon>Sphingomonadaceae</taxon>
        <taxon>Sphingomonas</taxon>
    </lineage>
</organism>
<evidence type="ECO:0000256" key="9">
    <source>
        <dbReference type="ARBA" id="ARBA00022989"/>
    </source>
</evidence>
<evidence type="ECO:0000256" key="6">
    <source>
        <dbReference type="ARBA" id="ARBA00022692"/>
    </source>
</evidence>
<evidence type="ECO:0000256" key="3">
    <source>
        <dbReference type="ARBA" id="ARBA00022448"/>
    </source>
</evidence>
<evidence type="ECO:0000259" key="18">
    <source>
        <dbReference type="PROSITE" id="PS50999"/>
    </source>
</evidence>
<dbReference type="Pfam" id="PF06481">
    <property type="entry name" value="COX_ARM"/>
    <property type="match status" value="1"/>
</dbReference>
<keyword evidence="7" id="KW-0732">Signal</keyword>
<keyword evidence="9 16" id="KW-1133">Transmembrane helix</keyword>
<feature type="compositionally biased region" description="Low complexity" evidence="15">
    <location>
        <begin position="346"/>
        <end position="363"/>
    </location>
</feature>
<dbReference type="InterPro" id="IPR006333">
    <property type="entry name" value="Cyt_o_ubiquinol_oxidase_su2"/>
</dbReference>
<keyword evidence="5 14" id="KW-0679">Respiratory chain</keyword>
<dbReference type="InterPro" id="IPR034227">
    <property type="entry name" value="CuRO_UO_II"/>
</dbReference>
<dbReference type="SUPFAM" id="SSF81464">
    <property type="entry name" value="Cytochrome c oxidase subunit II-like, transmembrane region"/>
    <property type="match status" value="1"/>
</dbReference>
<dbReference type="PANTHER" id="PTHR22888:SF18">
    <property type="entry name" value="CYTOCHROME BO(3) UBIQUINOL OXIDASE SUBUNIT 2"/>
    <property type="match status" value="1"/>
</dbReference>
<evidence type="ECO:0000256" key="14">
    <source>
        <dbReference type="PIRNR" id="PIRNR000292"/>
    </source>
</evidence>
<feature type="transmembrane region" description="Helical" evidence="16">
    <location>
        <begin position="90"/>
        <end position="112"/>
    </location>
</feature>
<evidence type="ECO:0000256" key="2">
    <source>
        <dbReference type="ARBA" id="ARBA00007866"/>
    </source>
</evidence>
<comment type="caution">
    <text evidence="19">The sequence shown here is derived from an EMBL/GenBank/DDBJ whole genome shotgun (WGS) entry which is preliminary data.</text>
</comment>
<protein>
    <recommendedName>
        <fullName evidence="14">Ubiquinol oxidase subunit 2</fullName>
    </recommendedName>
</protein>